<keyword evidence="3" id="KW-1185">Reference proteome</keyword>
<feature type="region of interest" description="Disordered" evidence="1">
    <location>
        <begin position="374"/>
        <end position="434"/>
    </location>
</feature>
<dbReference type="VEuPathDB" id="FungiDB:PV08_06436"/>
<dbReference type="AlphaFoldDB" id="A0A0D2BCN9"/>
<organism evidence="2 3">
    <name type="scientific">Exophiala spinifera</name>
    <dbReference type="NCBI Taxonomy" id="91928"/>
    <lineage>
        <taxon>Eukaryota</taxon>
        <taxon>Fungi</taxon>
        <taxon>Dikarya</taxon>
        <taxon>Ascomycota</taxon>
        <taxon>Pezizomycotina</taxon>
        <taxon>Eurotiomycetes</taxon>
        <taxon>Chaetothyriomycetidae</taxon>
        <taxon>Chaetothyriales</taxon>
        <taxon>Herpotrichiellaceae</taxon>
        <taxon>Exophiala</taxon>
    </lineage>
</organism>
<dbReference type="Proteomes" id="UP000053328">
    <property type="component" value="Unassembled WGS sequence"/>
</dbReference>
<evidence type="ECO:0000256" key="1">
    <source>
        <dbReference type="SAM" id="MobiDB-lite"/>
    </source>
</evidence>
<dbReference type="OrthoDB" id="2240312at2759"/>
<dbReference type="GeneID" id="27333519"/>
<evidence type="ECO:0000313" key="3">
    <source>
        <dbReference type="Proteomes" id="UP000053328"/>
    </source>
</evidence>
<feature type="compositionally biased region" description="Polar residues" evidence="1">
    <location>
        <begin position="416"/>
        <end position="434"/>
    </location>
</feature>
<dbReference type="GO" id="GO:0001181">
    <property type="term" value="F:RNA polymerase I general transcription initiation factor activity"/>
    <property type="evidence" value="ECO:0007669"/>
    <property type="project" value="TreeGrafter"/>
</dbReference>
<dbReference type="GO" id="GO:0000182">
    <property type="term" value="F:rDNA binding"/>
    <property type="evidence" value="ECO:0007669"/>
    <property type="project" value="TreeGrafter"/>
</dbReference>
<dbReference type="STRING" id="91928.A0A0D2BCN9"/>
<protein>
    <recommendedName>
        <fullName evidence="4">Myb-like domain-containing protein</fullName>
    </recommendedName>
</protein>
<dbReference type="GO" id="GO:0000500">
    <property type="term" value="C:RNA polymerase I upstream activating factor complex"/>
    <property type="evidence" value="ECO:0007669"/>
    <property type="project" value="InterPro"/>
</dbReference>
<proteinExistence type="predicted"/>
<feature type="compositionally biased region" description="Polar residues" evidence="1">
    <location>
        <begin position="1"/>
        <end position="10"/>
    </location>
</feature>
<dbReference type="RefSeq" id="XP_016236601.1">
    <property type="nucleotide sequence ID" value="XM_016380774.1"/>
</dbReference>
<feature type="compositionally biased region" description="Polar residues" evidence="1">
    <location>
        <begin position="380"/>
        <end position="403"/>
    </location>
</feature>
<evidence type="ECO:0008006" key="4">
    <source>
        <dbReference type="Google" id="ProtNLM"/>
    </source>
</evidence>
<dbReference type="HOGENOM" id="CLU_012849_0_1_1"/>
<gene>
    <name evidence="2" type="ORF">PV08_06436</name>
</gene>
<dbReference type="PANTHER" id="PTHR28079:SF1">
    <property type="entry name" value="RNA POLYMERASE I-SPECIFIC TRANSCRIPTION INITIATION FACTOR RRN5"/>
    <property type="match status" value="1"/>
</dbReference>
<feature type="region of interest" description="Disordered" evidence="1">
    <location>
        <begin position="1"/>
        <end position="44"/>
    </location>
</feature>
<dbReference type="GO" id="GO:0042790">
    <property type="term" value="P:nucleolar large rRNA transcription by RNA polymerase I"/>
    <property type="evidence" value="ECO:0007669"/>
    <property type="project" value="InterPro"/>
</dbReference>
<name>A0A0D2BCN9_9EURO</name>
<dbReference type="InterPro" id="IPR039601">
    <property type="entry name" value="Rrn5"/>
</dbReference>
<sequence>MSDNGSQDEVSSAGEPDSTRDGDFATIAHEPGSATDSSSATSFHERKWDRLRRNYVDNYLELFKKTFETPEDSDSASEFPATQLGAVTWESAEKASFFQALRIKGRHDIQSISLFIGSKSEIEVKAYLDSLRDQEAERQLFEARPNNISHAEIPAALEIDGECEAMLDQAAEALEAFQEHFDSAVAQRETQTWLIDAPKASELDVKEDEKDSISNAEPGSEAGDLQGPEKVLSFFHLSTFLSLSERFFMNSSQDATTWHQLVEEGQRPAMTLDTVTDLYNLVTSFTQRVVQTCIFIACSRIRASTSAHYKPSRLIRTEDVSTALTVLGAATSLRDFWIRLPRRNQLSIIGGGHRKGASVRDVMSYNEVEAVLSASKRGRSMSTTSEGSHQSRAVSPLTSTSSSVEDEHEECEASDDSSLTALSENDSDGASLNSSILGSIVDRSGESSSADEDEYLERLDQQAGQEEASRLVTFLGHVGKLATKEEDLAVGSKPPRESRKPVEDCMGWSAIYQSEWERDGSIIPAQYFCETTDRAKRRKIA</sequence>
<evidence type="ECO:0000313" key="2">
    <source>
        <dbReference type="EMBL" id="KIW16385.1"/>
    </source>
</evidence>
<accession>A0A0D2BCN9</accession>
<dbReference type="GO" id="GO:0006361">
    <property type="term" value="P:transcription initiation at RNA polymerase I promoter"/>
    <property type="evidence" value="ECO:0007669"/>
    <property type="project" value="TreeGrafter"/>
</dbReference>
<dbReference type="EMBL" id="KN847495">
    <property type="protein sequence ID" value="KIW16385.1"/>
    <property type="molecule type" value="Genomic_DNA"/>
</dbReference>
<feature type="region of interest" description="Disordered" evidence="1">
    <location>
        <begin position="204"/>
        <end position="225"/>
    </location>
</feature>
<feature type="compositionally biased region" description="Acidic residues" evidence="1">
    <location>
        <begin position="404"/>
        <end position="415"/>
    </location>
</feature>
<reference evidence="2 3" key="1">
    <citation type="submission" date="2015-01" db="EMBL/GenBank/DDBJ databases">
        <title>The Genome Sequence of Exophiala spinifera CBS89968.</title>
        <authorList>
            <consortium name="The Broad Institute Genomics Platform"/>
            <person name="Cuomo C."/>
            <person name="de Hoog S."/>
            <person name="Gorbushina A."/>
            <person name="Stielow B."/>
            <person name="Teixiera M."/>
            <person name="Abouelleil A."/>
            <person name="Chapman S.B."/>
            <person name="Priest M."/>
            <person name="Young S.K."/>
            <person name="Wortman J."/>
            <person name="Nusbaum C."/>
            <person name="Birren B."/>
        </authorList>
    </citation>
    <scope>NUCLEOTIDE SEQUENCE [LARGE SCALE GENOMIC DNA]</scope>
    <source>
        <strain evidence="2 3">CBS 89968</strain>
    </source>
</reference>
<dbReference type="PANTHER" id="PTHR28079">
    <property type="entry name" value="RNA POLYMERASE I-SPECIFIC TRANSCRIPTION INITIATION FACTOR RRN5"/>
    <property type="match status" value="1"/>
</dbReference>